<evidence type="ECO:0000256" key="1">
    <source>
        <dbReference type="ARBA" id="ARBA00022649"/>
    </source>
</evidence>
<dbReference type="InterPro" id="IPR007712">
    <property type="entry name" value="RelE/ParE_toxin"/>
</dbReference>
<reference evidence="2 3" key="1">
    <citation type="submission" date="2019-03" db="EMBL/GenBank/DDBJ databases">
        <title>Subsurface microbial communities from deep shales in Ohio and West Virginia, USA.</title>
        <authorList>
            <person name="Wrighton K."/>
        </authorList>
    </citation>
    <scope>NUCLEOTIDE SEQUENCE [LARGE SCALE GENOMIC DNA]</scope>
    <source>
        <strain evidence="2 3">MSL 6dP</strain>
    </source>
</reference>
<dbReference type="EMBL" id="SOEG01000068">
    <property type="protein sequence ID" value="TDX43027.1"/>
    <property type="molecule type" value="Genomic_DNA"/>
</dbReference>
<protein>
    <submittedName>
        <fullName evidence="2">Addiction module RelE/StbE family toxin</fullName>
    </submittedName>
</protein>
<organism evidence="2 3">
    <name type="scientific">Orenia marismortui</name>
    <dbReference type="NCBI Taxonomy" id="46469"/>
    <lineage>
        <taxon>Bacteria</taxon>
        <taxon>Bacillati</taxon>
        <taxon>Bacillota</taxon>
        <taxon>Clostridia</taxon>
        <taxon>Halanaerobiales</taxon>
        <taxon>Halobacteroidaceae</taxon>
        <taxon>Orenia</taxon>
    </lineage>
</organism>
<sequence>MSKQFKINYLPIAKNDLEEILEYIQKDSPNTALNFLNEVDKTISQLSSFPHMGVIPKDNHLQSKGYRMLIIKNYIVFYVVNKNIQEVEIRRILHGKRKYKFIL</sequence>
<dbReference type="Pfam" id="PF05016">
    <property type="entry name" value="ParE_toxin"/>
    <property type="match status" value="1"/>
</dbReference>
<keyword evidence="1" id="KW-1277">Toxin-antitoxin system</keyword>
<name>A0A4R8GN63_9FIRM</name>
<evidence type="ECO:0000313" key="3">
    <source>
        <dbReference type="Proteomes" id="UP000295832"/>
    </source>
</evidence>
<comment type="caution">
    <text evidence="2">The sequence shown here is derived from an EMBL/GenBank/DDBJ whole genome shotgun (WGS) entry which is preliminary data.</text>
</comment>
<dbReference type="RefSeq" id="WP_134119274.1">
    <property type="nucleotide sequence ID" value="NZ_SOEG01000068.1"/>
</dbReference>
<keyword evidence="3" id="KW-1185">Reference proteome</keyword>
<dbReference type="AlphaFoldDB" id="A0A4R8GN63"/>
<proteinExistence type="predicted"/>
<accession>A0A4R8GN63</accession>
<dbReference type="Proteomes" id="UP000295832">
    <property type="component" value="Unassembled WGS sequence"/>
</dbReference>
<gene>
    <name evidence="2" type="ORF">C7959_1682</name>
</gene>
<dbReference type="NCBIfam" id="TIGR02385">
    <property type="entry name" value="RelE_StbE"/>
    <property type="match status" value="1"/>
</dbReference>
<dbReference type="InterPro" id="IPR035093">
    <property type="entry name" value="RelE/ParE_toxin_dom_sf"/>
</dbReference>
<dbReference type="Gene3D" id="3.30.2310.20">
    <property type="entry name" value="RelE-like"/>
    <property type="match status" value="1"/>
</dbReference>
<evidence type="ECO:0000313" key="2">
    <source>
        <dbReference type="EMBL" id="TDX43027.1"/>
    </source>
</evidence>